<feature type="region of interest" description="Disordered" evidence="1">
    <location>
        <begin position="78"/>
        <end position="102"/>
    </location>
</feature>
<comment type="caution">
    <text evidence="2">The sequence shown here is derived from an EMBL/GenBank/DDBJ whole genome shotgun (WGS) entry which is preliminary data.</text>
</comment>
<evidence type="ECO:0000256" key="1">
    <source>
        <dbReference type="SAM" id="MobiDB-lite"/>
    </source>
</evidence>
<accession>A0A9J5Y6K9</accession>
<dbReference type="Proteomes" id="UP000824120">
    <property type="component" value="Chromosome 7"/>
</dbReference>
<dbReference type="EMBL" id="JACXVP010000007">
    <property type="protein sequence ID" value="KAG5594876.1"/>
    <property type="molecule type" value="Genomic_DNA"/>
</dbReference>
<evidence type="ECO:0000313" key="2">
    <source>
        <dbReference type="EMBL" id="KAG5594876.1"/>
    </source>
</evidence>
<protein>
    <submittedName>
        <fullName evidence="2">Uncharacterized protein</fullName>
    </submittedName>
</protein>
<organism evidence="2 3">
    <name type="scientific">Solanum commersonii</name>
    <name type="common">Commerson's wild potato</name>
    <name type="synonym">Commerson's nightshade</name>
    <dbReference type="NCBI Taxonomy" id="4109"/>
    <lineage>
        <taxon>Eukaryota</taxon>
        <taxon>Viridiplantae</taxon>
        <taxon>Streptophyta</taxon>
        <taxon>Embryophyta</taxon>
        <taxon>Tracheophyta</taxon>
        <taxon>Spermatophyta</taxon>
        <taxon>Magnoliopsida</taxon>
        <taxon>eudicotyledons</taxon>
        <taxon>Gunneridae</taxon>
        <taxon>Pentapetalae</taxon>
        <taxon>asterids</taxon>
        <taxon>lamiids</taxon>
        <taxon>Solanales</taxon>
        <taxon>Solanaceae</taxon>
        <taxon>Solanoideae</taxon>
        <taxon>Solaneae</taxon>
        <taxon>Solanum</taxon>
    </lineage>
</organism>
<reference evidence="2 3" key="1">
    <citation type="submission" date="2020-09" db="EMBL/GenBank/DDBJ databases">
        <title>De no assembly of potato wild relative species, Solanum commersonii.</title>
        <authorList>
            <person name="Cho K."/>
        </authorList>
    </citation>
    <scope>NUCLEOTIDE SEQUENCE [LARGE SCALE GENOMIC DNA]</scope>
    <source>
        <strain evidence="2">LZ3.2</strain>
        <tissue evidence="2">Leaf</tissue>
    </source>
</reference>
<gene>
    <name evidence="2" type="ORF">H5410_036108</name>
</gene>
<evidence type="ECO:0000313" key="3">
    <source>
        <dbReference type="Proteomes" id="UP000824120"/>
    </source>
</evidence>
<name>A0A9J5Y6K9_SOLCO</name>
<feature type="compositionally biased region" description="Polar residues" evidence="1">
    <location>
        <begin position="78"/>
        <end position="100"/>
    </location>
</feature>
<keyword evidence="3" id="KW-1185">Reference proteome</keyword>
<proteinExistence type="predicted"/>
<sequence>MDTNESSKIDETMTEANVATLDSLNNNKQAHHKEVIMHGELDFSKRSTEKKLAVEKITKNALMGGKTLNILRVEEDTNNSSHEVIQERMSNGEDSQSTPAAQIEREKALMIFKHQDDEVSQESVQFQGP</sequence>
<dbReference type="AlphaFoldDB" id="A0A9J5Y6K9"/>